<reference evidence="1" key="1">
    <citation type="submission" date="2019-10" db="EMBL/GenBank/DDBJ databases">
        <authorList>
            <consortium name="DOE Joint Genome Institute"/>
            <person name="Kuo A."/>
            <person name="Miyauchi S."/>
            <person name="Kiss E."/>
            <person name="Drula E."/>
            <person name="Kohler A."/>
            <person name="Sanchez-Garcia M."/>
            <person name="Andreopoulos B."/>
            <person name="Barry K.W."/>
            <person name="Bonito G."/>
            <person name="Buee M."/>
            <person name="Carver A."/>
            <person name="Chen C."/>
            <person name="Cichocki N."/>
            <person name="Clum A."/>
            <person name="Culley D."/>
            <person name="Crous P.W."/>
            <person name="Fauchery L."/>
            <person name="Girlanda M."/>
            <person name="Hayes R."/>
            <person name="Keri Z."/>
            <person name="LaButti K."/>
            <person name="Lipzen A."/>
            <person name="Lombard V."/>
            <person name="Magnuson J."/>
            <person name="Maillard F."/>
            <person name="Morin E."/>
            <person name="Murat C."/>
            <person name="Nolan M."/>
            <person name="Ohm R."/>
            <person name="Pangilinan J."/>
            <person name="Pereira M."/>
            <person name="Perotto S."/>
            <person name="Peter M."/>
            <person name="Riley R."/>
            <person name="Sitrit Y."/>
            <person name="Stielow B."/>
            <person name="Szollosi G."/>
            <person name="Zifcakova L."/>
            <person name="Stursova M."/>
            <person name="Spatafora J.W."/>
            <person name="Tedersoo L."/>
            <person name="Vaario L.-M."/>
            <person name="Yamada A."/>
            <person name="Yan M."/>
            <person name="Wang P."/>
            <person name="Xu J."/>
            <person name="Bruns T."/>
            <person name="Baldrian P."/>
            <person name="Vilgalys R."/>
            <person name="Henrissat B."/>
            <person name="Grigoriev I.V."/>
            <person name="Hibbett D."/>
            <person name="Nagy L.G."/>
            <person name="Martin F.M."/>
        </authorList>
    </citation>
    <scope>NUCLEOTIDE SEQUENCE</scope>
    <source>
        <strain evidence="1">BED1</strain>
    </source>
</reference>
<organism evidence="1 2">
    <name type="scientific">Boletus edulis BED1</name>
    <dbReference type="NCBI Taxonomy" id="1328754"/>
    <lineage>
        <taxon>Eukaryota</taxon>
        <taxon>Fungi</taxon>
        <taxon>Dikarya</taxon>
        <taxon>Basidiomycota</taxon>
        <taxon>Agaricomycotina</taxon>
        <taxon>Agaricomycetes</taxon>
        <taxon>Agaricomycetidae</taxon>
        <taxon>Boletales</taxon>
        <taxon>Boletineae</taxon>
        <taxon>Boletaceae</taxon>
        <taxon>Boletoideae</taxon>
        <taxon>Boletus</taxon>
    </lineage>
</organism>
<dbReference type="AlphaFoldDB" id="A0AAD4GK24"/>
<comment type="caution">
    <text evidence="1">The sequence shown here is derived from an EMBL/GenBank/DDBJ whole genome shotgun (WGS) entry which is preliminary data.</text>
</comment>
<dbReference type="EMBL" id="WHUW01000004">
    <property type="protein sequence ID" value="KAF8447283.1"/>
    <property type="molecule type" value="Genomic_DNA"/>
</dbReference>
<gene>
    <name evidence="1" type="ORF">L210DRAFT_2787280</name>
</gene>
<reference evidence="1" key="2">
    <citation type="journal article" date="2020" name="Nat. Commun.">
        <title>Large-scale genome sequencing of mycorrhizal fungi provides insights into the early evolution of symbiotic traits.</title>
        <authorList>
            <person name="Miyauchi S."/>
            <person name="Kiss E."/>
            <person name="Kuo A."/>
            <person name="Drula E."/>
            <person name="Kohler A."/>
            <person name="Sanchez-Garcia M."/>
            <person name="Morin E."/>
            <person name="Andreopoulos B."/>
            <person name="Barry K.W."/>
            <person name="Bonito G."/>
            <person name="Buee M."/>
            <person name="Carver A."/>
            <person name="Chen C."/>
            <person name="Cichocki N."/>
            <person name="Clum A."/>
            <person name="Culley D."/>
            <person name="Crous P.W."/>
            <person name="Fauchery L."/>
            <person name="Girlanda M."/>
            <person name="Hayes R.D."/>
            <person name="Keri Z."/>
            <person name="LaButti K."/>
            <person name="Lipzen A."/>
            <person name="Lombard V."/>
            <person name="Magnuson J."/>
            <person name="Maillard F."/>
            <person name="Murat C."/>
            <person name="Nolan M."/>
            <person name="Ohm R.A."/>
            <person name="Pangilinan J."/>
            <person name="Pereira M.F."/>
            <person name="Perotto S."/>
            <person name="Peter M."/>
            <person name="Pfister S."/>
            <person name="Riley R."/>
            <person name="Sitrit Y."/>
            <person name="Stielow J.B."/>
            <person name="Szollosi G."/>
            <person name="Zifcakova L."/>
            <person name="Stursova M."/>
            <person name="Spatafora J.W."/>
            <person name="Tedersoo L."/>
            <person name="Vaario L.M."/>
            <person name="Yamada A."/>
            <person name="Yan M."/>
            <person name="Wang P."/>
            <person name="Xu J."/>
            <person name="Bruns T."/>
            <person name="Baldrian P."/>
            <person name="Vilgalys R."/>
            <person name="Dunand C."/>
            <person name="Henrissat B."/>
            <person name="Grigoriev I.V."/>
            <person name="Hibbett D."/>
            <person name="Nagy L.G."/>
            <person name="Martin F.M."/>
        </authorList>
    </citation>
    <scope>NUCLEOTIDE SEQUENCE</scope>
    <source>
        <strain evidence="1">BED1</strain>
    </source>
</reference>
<accession>A0AAD4GK24</accession>
<evidence type="ECO:0000313" key="2">
    <source>
        <dbReference type="Proteomes" id="UP001194468"/>
    </source>
</evidence>
<sequence length="89" mass="9675">MHHGRIKAQPPAHLRSILSPYPAPVCVRSPSPYPPEVLSALPSLCRPGLGSCPVNHERFSRLAPELLDLLFRPPTEPLGRLPDASDPAL</sequence>
<evidence type="ECO:0000313" key="1">
    <source>
        <dbReference type="EMBL" id="KAF8447283.1"/>
    </source>
</evidence>
<keyword evidence="2" id="KW-1185">Reference proteome</keyword>
<name>A0AAD4GK24_BOLED</name>
<proteinExistence type="predicted"/>
<protein>
    <submittedName>
        <fullName evidence="1">Uncharacterized protein</fullName>
    </submittedName>
</protein>
<dbReference type="Proteomes" id="UP001194468">
    <property type="component" value="Unassembled WGS sequence"/>
</dbReference>